<organism evidence="5 6">
    <name type="scientific">Pediococcus pentosaceus</name>
    <dbReference type="NCBI Taxonomy" id="1255"/>
    <lineage>
        <taxon>Bacteria</taxon>
        <taxon>Bacillati</taxon>
        <taxon>Bacillota</taxon>
        <taxon>Bacilli</taxon>
        <taxon>Lactobacillales</taxon>
        <taxon>Lactobacillaceae</taxon>
        <taxon>Pediococcus</taxon>
    </lineage>
</organism>
<sequence length="282" mass="31659">MSDVNNPYFISLVSQIEEICIKQNYSILLLNTMTAEETITDLKAEIKTFNIVREKHVDGVIILGGEVDKIDINPEYATELNDLSKNIPTVVVSQTDSSINPVFIERHQKLSGTMITQHLLANGYKKIGFIGGRPDVKITKERFNGFKETLSMYSTFQEKYVILNDYYVQDGYNAIEKLISTDALPQALVTINDAVAIGAIRALKDHNLEVPKDVALASCDLFPNSEFTIPRLTTIDHNNNQLGLAALQQLLNLIEHETLPHLPIPYPKLIIRESCGTKFKQN</sequence>
<evidence type="ECO:0000313" key="6">
    <source>
        <dbReference type="Proteomes" id="UP000196118"/>
    </source>
</evidence>
<evidence type="ECO:0000259" key="4">
    <source>
        <dbReference type="Pfam" id="PF13377"/>
    </source>
</evidence>
<protein>
    <submittedName>
        <fullName evidence="5">Putative HTH-type transcriptional repressor ExuR</fullName>
    </submittedName>
</protein>
<evidence type="ECO:0000256" key="1">
    <source>
        <dbReference type="ARBA" id="ARBA00023015"/>
    </source>
</evidence>
<keyword evidence="1" id="KW-0805">Transcription regulation</keyword>
<evidence type="ECO:0000256" key="2">
    <source>
        <dbReference type="ARBA" id="ARBA00023125"/>
    </source>
</evidence>
<dbReference type="CDD" id="cd06267">
    <property type="entry name" value="PBP1_LacI_sugar_binding-like"/>
    <property type="match status" value="1"/>
</dbReference>
<dbReference type="AlphaFoldDB" id="A0A1Y0VXA3"/>
<dbReference type="PANTHER" id="PTHR30146:SF150">
    <property type="entry name" value="ARABINOSE METABOLISM TRANSCRIPTIONAL REPRESSOR"/>
    <property type="match status" value="1"/>
</dbReference>
<dbReference type="EMBL" id="CP021474">
    <property type="protein sequence ID" value="ARW20218.1"/>
    <property type="molecule type" value="Genomic_DNA"/>
</dbReference>
<dbReference type="InterPro" id="IPR046335">
    <property type="entry name" value="LacI/GalR-like_sensor"/>
</dbReference>
<dbReference type="PANTHER" id="PTHR30146">
    <property type="entry name" value="LACI-RELATED TRANSCRIPTIONAL REPRESSOR"/>
    <property type="match status" value="1"/>
</dbReference>
<dbReference type="GO" id="GO:0003700">
    <property type="term" value="F:DNA-binding transcription factor activity"/>
    <property type="evidence" value="ECO:0007669"/>
    <property type="project" value="TreeGrafter"/>
</dbReference>
<gene>
    <name evidence="5" type="ORF">S100892_01674</name>
</gene>
<keyword evidence="2" id="KW-0238">DNA-binding</keyword>
<accession>A0A1Y0VXA3</accession>
<proteinExistence type="predicted"/>
<evidence type="ECO:0000313" key="5">
    <source>
        <dbReference type="EMBL" id="ARW20218.1"/>
    </source>
</evidence>
<dbReference type="Proteomes" id="UP000196118">
    <property type="component" value="Chromosome"/>
</dbReference>
<dbReference type="GO" id="GO:0000976">
    <property type="term" value="F:transcription cis-regulatory region binding"/>
    <property type="evidence" value="ECO:0007669"/>
    <property type="project" value="TreeGrafter"/>
</dbReference>
<reference evidence="5 6" key="1">
    <citation type="submission" date="2017-05" db="EMBL/GenBank/DDBJ databases">
        <title>Genome sequence of Pediococcus pentosaceus strain SRCM100892.</title>
        <authorList>
            <person name="Cho S.H."/>
        </authorList>
    </citation>
    <scope>NUCLEOTIDE SEQUENCE [LARGE SCALE GENOMIC DNA]</scope>
    <source>
        <strain evidence="5 6">SRCM100892</strain>
    </source>
</reference>
<dbReference type="Gene3D" id="3.40.50.2300">
    <property type="match status" value="2"/>
</dbReference>
<evidence type="ECO:0000256" key="3">
    <source>
        <dbReference type="ARBA" id="ARBA00023163"/>
    </source>
</evidence>
<dbReference type="InterPro" id="IPR028082">
    <property type="entry name" value="Peripla_BP_I"/>
</dbReference>
<dbReference type="SUPFAM" id="SSF53822">
    <property type="entry name" value="Periplasmic binding protein-like I"/>
    <property type="match status" value="1"/>
</dbReference>
<name>A0A1Y0VXA3_PEDPE</name>
<feature type="domain" description="Transcriptional regulator LacI/GalR-like sensor" evidence="4">
    <location>
        <begin position="116"/>
        <end position="275"/>
    </location>
</feature>
<keyword evidence="3" id="KW-0804">Transcription</keyword>
<dbReference type="Pfam" id="PF13377">
    <property type="entry name" value="Peripla_BP_3"/>
    <property type="match status" value="1"/>
</dbReference>